<organism evidence="1 2">
    <name type="scientific">Planctopirus hydrillae</name>
    <dbReference type="NCBI Taxonomy" id="1841610"/>
    <lineage>
        <taxon>Bacteria</taxon>
        <taxon>Pseudomonadati</taxon>
        <taxon>Planctomycetota</taxon>
        <taxon>Planctomycetia</taxon>
        <taxon>Planctomycetales</taxon>
        <taxon>Planctomycetaceae</taxon>
        <taxon>Planctopirus</taxon>
    </lineage>
</organism>
<sequence>MAGFHLFIFSRPGDQSLLPVLPILTSWWQFLLKPRLARLSLPQGWVHSWLSADGQVCARNLNSDRTGWLESPFFLSSSSTSCPPCRLLSIFSDFKATARLGHSRPNLFHNPFPTDMSLHGKTYGGRFYRLRHICF</sequence>
<dbReference type="AlphaFoldDB" id="A0A1C3EU24"/>
<dbReference type="Proteomes" id="UP000094828">
    <property type="component" value="Unassembled WGS sequence"/>
</dbReference>
<accession>A0A1C3EU24</accession>
<evidence type="ECO:0000313" key="1">
    <source>
        <dbReference type="EMBL" id="ODA36802.1"/>
    </source>
</evidence>
<dbReference type="EMBL" id="LYDR01000001">
    <property type="protein sequence ID" value="ODA36802.1"/>
    <property type="molecule type" value="Genomic_DNA"/>
</dbReference>
<name>A0A1C3EU24_9PLAN</name>
<dbReference type="STRING" id="1841610.A6X21_01645"/>
<evidence type="ECO:0000313" key="2">
    <source>
        <dbReference type="Proteomes" id="UP000094828"/>
    </source>
</evidence>
<protein>
    <submittedName>
        <fullName evidence="1">Uncharacterized protein</fullName>
    </submittedName>
</protein>
<gene>
    <name evidence="1" type="ORF">A6X21_01645</name>
</gene>
<proteinExistence type="predicted"/>
<comment type="caution">
    <text evidence="1">The sequence shown here is derived from an EMBL/GenBank/DDBJ whole genome shotgun (WGS) entry which is preliminary data.</text>
</comment>
<keyword evidence="2" id="KW-1185">Reference proteome</keyword>
<reference evidence="1 2" key="1">
    <citation type="submission" date="2016-05" db="EMBL/GenBank/DDBJ databases">
        <title>Genomic and physiological characterization of Planctopirus sp. isolated from fresh water lake.</title>
        <authorList>
            <person name="Subhash Y."/>
            <person name="Ramana C."/>
        </authorList>
    </citation>
    <scope>NUCLEOTIDE SEQUENCE [LARGE SCALE GENOMIC DNA]</scope>
    <source>
        <strain evidence="1 2">JC280</strain>
    </source>
</reference>